<proteinExistence type="predicted"/>
<dbReference type="Proteomes" id="UP000075683">
    <property type="component" value="Unassembled WGS sequence"/>
</dbReference>
<sequence>MKMMLAFYEKHPTVVCGPMLPLDEKGLPSASFYAIVKDERTIQ</sequence>
<accession>A0A150LZC5</accession>
<name>A0A150LZC5_9BACI</name>
<dbReference type="AlphaFoldDB" id="A0A150LZC5"/>
<comment type="caution">
    <text evidence="1">The sequence shown here is derived from an EMBL/GenBank/DDBJ whole genome shotgun (WGS) entry which is preliminary data.</text>
</comment>
<gene>
    <name evidence="1" type="ORF">B4135_2498</name>
</gene>
<protein>
    <submittedName>
        <fullName evidence="1">Uncharacterized protein</fullName>
    </submittedName>
</protein>
<reference evidence="1 2" key="1">
    <citation type="submission" date="2016-01" db="EMBL/GenBank/DDBJ databases">
        <title>Draft Genome Sequences of Seven Thermophilic Sporeformers Isolated from Foods.</title>
        <authorList>
            <person name="Berendsen E.M."/>
            <person name="Wells-Bennik M.H."/>
            <person name="Krawcyk A.O."/>
            <person name="De Jong A."/>
            <person name="Holsappel S."/>
            <person name="Eijlander R.T."/>
            <person name="Kuipers O.P."/>
        </authorList>
    </citation>
    <scope>NUCLEOTIDE SEQUENCE [LARGE SCALE GENOMIC DNA]</scope>
    <source>
        <strain evidence="1 2">B4135</strain>
    </source>
</reference>
<dbReference type="STRING" id="301148.B4135_2498"/>
<evidence type="ECO:0000313" key="2">
    <source>
        <dbReference type="Proteomes" id="UP000075683"/>
    </source>
</evidence>
<organism evidence="1 2">
    <name type="scientific">Caldibacillus debilis</name>
    <dbReference type="NCBI Taxonomy" id="301148"/>
    <lineage>
        <taxon>Bacteria</taxon>
        <taxon>Bacillati</taxon>
        <taxon>Bacillota</taxon>
        <taxon>Bacilli</taxon>
        <taxon>Bacillales</taxon>
        <taxon>Bacillaceae</taxon>
        <taxon>Caldibacillus</taxon>
    </lineage>
</organism>
<dbReference type="EMBL" id="LQYT01000056">
    <property type="protein sequence ID" value="KYD17476.1"/>
    <property type="molecule type" value="Genomic_DNA"/>
</dbReference>
<evidence type="ECO:0000313" key="1">
    <source>
        <dbReference type="EMBL" id="KYD17476.1"/>
    </source>
</evidence>